<comment type="caution">
    <text evidence="5">The sequence shown here is derived from an EMBL/GenBank/DDBJ whole genome shotgun (WGS) entry which is preliminary data.</text>
</comment>
<dbReference type="FunFam" id="3.40.50.300:FF:000012">
    <property type="entry name" value="Transitional endoplasmic reticulum ATPase"/>
    <property type="match status" value="1"/>
</dbReference>
<dbReference type="GO" id="GO:0016887">
    <property type="term" value="F:ATP hydrolysis activity"/>
    <property type="evidence" value="ECO:0007669"/>
    <property type="project" value="InterPro"/>
</dbReference>
<evidence type="ECO:0000256" key="2">
    <source>
        <dbReference type="ARBA" id="ARBA00022840"/>
    </source>
</evidence>
<dbReference type="PROSITE" id="PS00674">
    <property type="entry name" value="AAA"/>
    <property type="match status" value="2"/>
</dbReference>
<feature type="compositionally biased region" description="Polar residues" evidence="3">
    <location>
        <begin position="204"/>
        <end position="214"/>
    </location>
</feature>
<dbReference type="CDD" id="cd19511">
    <property type="entry name" value="RecA-like_CDC48_r2-like"/>
    <property type="match status" value="1"/>
</dbReference>
<evidence type="ECO:0000256" key="1">
    <source>
        <dbReference type="ARBA" id="ARBA00022741"/>
    </source>
</evidence>
<sequence>MMQICQQIISSVPHLQQRRRRAVMKGLDIVIGGLIVIRHEIADPEEDEASIGTAIGIAWPTNSLELNVVQLHAMLRQSHLIYEGDRVRLSKHNGQIKTAREVSVCCIDEQKPHTSEDHVWIGALKDLLLEIRYMTEGMDFECAHHGKMHAFTLTSLTGTPSRAGTNQSESILRKDRSNEELIKSLDALAMSSGEPLLPRFQGYQARNSKTTQADSVKDDEKSQLEEDVPDLFVFEEHTAVLIDHRPQSSGQILGRSSPRMSQRFEHTPISSSPLNAKRPTSPGKAHTLNKGEKTNGPSPARQSQPYTPRSTNNKKTDHVNERTEASPKTAGQSRFVEIDTDEESEIAKASKLPRISYSSIGGLSSQITSLREIVELPLLRPHVFARFNMSPPRGVLLFGPPGTGKTMLLRAVASETSAKVFTISGPSIISKYMGEAEEKLRKLWKEAEAAGPSIIFIDEVDAITPKREADAGEAESRLVASLLTLMDGMDAESKVVVIGATNRPNAIDPALRRPGRFDREIEIGIPDAKSRLQILQIMLENIPHTLSSEFIENVASKTHGFVGADLSAVCRESVLITIKTGLKDGIGEEQLIVEEEHMSAALHLVRPSAMREIFLEPPKTRWSDIGGQEHVKQKLKESVEWPLTHPDTFRRLGIVPAKGVLLYGPPGCSKTLTAKALATEAGLNFMAVKGPELYNKYVGEAERALREVFRKARAASPSIIFFDEIDALSGSRSGDGEGSSDRILTTLLNEIDGVENLVNVTILAATNRPDVIDPALLRPGRLDRLLYVGPPDLSSRLKILQIQFSRMAISKDVTISALAGATEGCSGAEIAAFCRDAGLLAMQDDLDAQEIQAHHFDLALSRLKRGITPEMIDFYETFAANYGDSV</sequence>
<dbReference type="Pfam" id="PF00004">
    <property type="entry name" value="AAA"/>
    <property type="match status" value="2"/>
</dbReference>
<evidence type="ECO:0000313" key="5">
    <source>
        <dbReference type="EMBL" id="CCG80922.1"/>
    </source>
</evidence>
<feature type="compositionally biased region" description="Basic and acidic residues" evidence="3">
    <location>
        <begin position="215"/>
        <end position="224"/>
    </location>
</feature>
<gene>
    <name evidence="5" type="ORF">TAPDE_000580</name>
</gene>
<keyword evidence="6" id="KW-1185">Reference proteome</keyword>
<dbReference type="eggNOG" id="KOG0730">
    <property type="taxonomic scope" value="Eukaryota"/>
</dbReference>
<evidence type="ECO:0000313" key="6">
    <source>
        <dbReference type="Proteomes" id="UP000013776"/>
    </source>
</evidence>
<dbReference type="OrthoDB" id="27435at2759"/>
<dbReference type="InterPro" id="IPR003959">
    <property type="entry name" value="ATPase_AAA_core"/>
</dbReference>
<dbReference type="Proteomes" id="UP000013776">
    <property type="component" value="Unassembled WGS sequence"/>
</dbReference>
<dbReference type="AlphaFoldDB" id="R4X6T7"/>
<feature type="compositionally biased region" description="Polar residues" evidence="3">
    <location>
        <begin position="295"/>
        <end position="313"/>
    </location>
</feature>
<evidence type="ECO:0000259" key="4">
    <source>
        <dbReference type="SMART" id="SM00382"/>
    </source>
</evidence>
<dbReference type="GO" id="GO:0005524">
    <property type="term" value="F:ATP binding"/>
    <property type="evidence" value="ECO:0007669"/>
    <property type="project" value="UniProtKB-KW"/>
</dbReference>
<protein>
    <submittedName>
        <fullName evidence="5">Ribosome biogenesis factor recycling AAA family ATPase</fullName>
    </submittedName>
</protein>
<keyword evidence="1" id="KW-0547">Nucleotide-binding</keyword>
<dbReference type="SUPFAM" id="SSF52540">
    <property type="entry name" value="P-loop containing nucleoside triphosphate hydrolases"/>
    <property type="match status" value="2"/>
</dbReference>
<name>R4X6T7_TAPDE</name>
<dbReference type="STRING" id="1097556.R4X6T7"/>
<dbReference type="InterPro" id="IPR041569">
    <property type="entry name" value="AAA_lid_3"/>
</dbReference>
<proteinExistence type="predicted"/>
<feature type="domain" description="AAA+ ATPase" evidence="4">
    <location>
        <begin position="391"/>
        <end position="527"/>
    </location>
</feature>
<feature type="compositionally biased region" description="Basic and acidic residues" evidence="3">
    <location>
        <begin position="314"/>
        <end position="325"/>
    </location>
</feature>
<dbReference type="InterPro" id="IPR027417">
    <property type="entry name" value="P-loop_NTPase"/>
</dbReference>
<keyword evidence="2" id="KW-0067">ATP-binding</keyword>
<organism evidence="5 6">
    <name type="scientific">Taphrina deformans (strain PYCC 5710 / ATCC 11124 / CBS 356.35 / IMI 108563 / JCM 9778 / NBRC 8474)</name>
    <name type="common">Peach leaf curl fungus</name>
    <name type="synonym">Lalaria deformans</name>
    <dbReference type="NCBI Taxonomy" id="1097556"/>
    <lineage>
        <taxon>Eukaryota</taxon>
        <taxon>Fungi</taxon>
        <taxon>Dikarya</taxon>
        <taxon>Ascomycota</taxon>
        <taxon>Taphrinomycotina</taxon>
        <taxon>Taphrinomycetes</taxon>
        <taxon>Taphrinales</taxon>
        <taxon>Taphrinaceae</taxon>
        <taxon>Taphrina</taxon>
    </lineage>
</organism>
<feature type="region of interest" description="Disordered" evidence="3">
    <location>
        <begin position="204"/>
        <end position="224"/>
    </location>
</feature>
<accession>R4X6T7</accession>
<dbReference type="VEuPathDB" id="FungiDB:TAPDE_000580"/>
<feature type="region of interest" description="Disordered" evidence="3">
    <location>
        <begin position="242"/>
        <end position="333"/>
    </location>
</feature>
<dbReference type="PANTHER" id="PTHR23077">
    <property type="entry name" value="AAA-FAMILY ATPASE"/>
    <property type="match status" value="1"/>
</dbReference>
<feature type="domain" description="AAA+ ATPase" evidence="4">
    <location>
        <begin position="656"/>
        <end position="792"/>
    </location>
</feature>
<dbReference type="SMART" id="SM00382">
    <property type="entry name" value="AAA"/>
    <property type="match status" value="2"/>
</dbReference>
<dbReference type="PANTHER" id="PTHR23077:SF27">
    <property type="entry name" value="ATPASE FAMILY GENE 2 PROTEIN HOMOLOG A"/>
    <property type="match status" value="1"/>
</dbReference>
<evidence type="ECO:0000256" key="3">
    <source>
        <dbReference type="SAM" id="MobiDB-lite"/>
    </source>
</evidence>
<dbReference type="CDD" id="cd19503">
    <property type="entry name" value="RecA-like_CDC48_NLV2_r1-like"/>
    <property type="match status" value="1"/>
</dbReference>
<dbReference type="FunFam" id="3.40.50.300:FF:000661">
    <property type="entry name" value="calmodulin-interacting protein 111 isoform X1"/>
    <property type="match status" value="1"/>
</dbReference>
<dbReference type="GO" id="GO:0005737">
    <property type="term" value="C:cytoplasm"/>
    <property type="evidence" value="ECO:0007669"/>
    <property type="project" value="TreeGrafter"/>
</dbReference>
<dbReference type="Gene3D" id="3.40.50.300">
    <property type="entry name" value="P-loop containing nucleotide triphosphate hydrolases"/>
    <property type="match status" value="2"/>
</dbReference>
<dbReference type="InterPro" id="IPR050168">
    <property type="entry name" value="AAA_ATPase_domain"/>
</dbReference>
<dbReference type="Pfam" id="PF17862">
    <property type="entry name" value="AAA_lid_3"/>
    <property type="match status" value="2"/>
</dbReference>
<reference evidence="5 6" key="1">
    <citation type="journal article" date="2013" name="MBio">
        <title>Genome sequencing of the plant pathogen Taphrina deformans, the causal agent of peach leaf curl.</title>
        <authorList>
            <person name="Cisse O.H."/>
            <person name="Almeida J.M.G.C.F."/>
            <person name="Fonseca A."/>
            <person name="Kumar A.A."/>
            <person name="Salojaervi J."/>
            <person name="Overmyer K."/>
            <person name="Hauser P.M."/>
            <person name="Pagni M."/>
        </authorList>
    </citation>
    <scope>NUCLEOTIDE SEQUENCE [LARGE SCALE GENOMIC DNA]</scope>
    <source>
        <strain evidence="6">PYCC 5710 / ATCC 11124 / CBS 356.35 / IMI 108563 / JCM 9778 / NBRC 8474</strain>
    </source>
</reference>
<dbReference type="EMBL" id="CAHR02000018">
    <property type="protein sequence ID" value="CCG80922.1"/>
    <property type="molecule type" value="Genomic_DNA"/>
</dbReference>
<dbReference type="InterPro" id="IPR003593">
    <property type="entry name" value="AAA+_ATPase"/>
</dbReference>
<dbReference type="InterPro" id="IPR003960">
    <property type="entry name" value="ATPase_AAA_CS"/>
</dbReference>
<dbReference type="Gene3D" id="1.10.8.60">
    <property type="match status" value="2"/>
</dbReference>